<reference evidence="3" key="1">
    <citation type="journal article" date="2015" name="Genome Announc.">
        <title>Genome sequence of the AIDS-associated pathogen Penicillium marneffei (ATCC18224) and its near taxonomic relative Talaromyces stipitatus (ATCC10500).</title>
        <authorList>
            <person name="Nierman W.C."/>
            <person name="Fedorova-Abrams N.D."/>
            <person name="Andrianopoulos A."/>
        </authorList>
    </citation>
    <scope>NUCLEOTIDE SEQUENCE [LARGE SCALE GENOMIC DNA]</scope>
    <source>
        <strain evidence="3">ATCC 18224 / CBS 334.59 / QM 7333</strain>
    </source>
</reference>
<dbReference type="Proteomes" id="UP000001294">
    <property type="component" value="Unassembled WGS sequence"/>
</dbReference>
<proteinExistence type="predicted"/>
<dbReference type="PROSITE" id="PS50181">
    <property type="entry name" value="FBOX"/>
    <property type="match status" value="1"/>
</dbReference>
<dbReference type="Gene3D" id="1.20.1280.50">
    <property type="match status" value="1"/>
</dbReference>
<organism evidence="2 3">
    <name type="scientific">Talaromyces marneffei (strain ATCC 18224 / CBS 334.59 / QM 7333)</name>
    <name type="common">Penicillium marneffei</name>
    <dbReference type="NCBI Taxonomy" id="441960"/>
    <lineage>
        <taxon>Eukaryota</taxon>
        <taxon>Fungi</taxon>
        <taxon>Dikarya</taxon>
        <taxon>Ascomycota</taxon>
        <taxon>Pezizomycotina</taxon>
        <taxon>Eurotiomycetes</taxon>
        <taxon>Eurotiomycetidae</taxon>
        <taxon>Eurotiales</taxon>
        <taxon>Trichocomaceae</taxon>
        <taxon>Talaromyces</taxon>
        <taxon>Talaromyces sect. Talaromyces</taxon>
    </lineage>
</organism>
<sequence>MASTTLVLDGLPRSILTNVLDLLELRDLCNFCLVSQGFAARCRENAAFQKYFLTKTLKWTFIHQIQEFVHLTHENRMGCLVRNLRIVGVVGIPPATELQSCITLLAQAFTNLRLNSTHAGLQSITLLVEVQVEDGDDHSELVSVEKVRDWKQVWHTAAQTFQIVSLALAESALSVEMLDVFSTVNRCSLACDQIGQVLDALQMSRALGKLKSVSLSLSHHMVEEDSVGKHHTAAQSHAVDIARLLELCQQVEKLELHWYNLRQIKLDKSDVEERQFLTRVLQSTHFGQLQLCQLKGIYTDEITLLTFLQKASQLCGLSMEWVHLHTGKFRPIFDYLTTHASHLNELHLNNLWESRLIYFYGPGKPHFPTSSASDGPNNLTRRGVDCHRTIRYRFSKGFVRGSAQAANGRRRNNILYGPPYGEIR</sequence>
<dbReference type="EMBL" id="DS995900">
    <property type="protein sequence ID" value="EEA25967.1"/>
    <property type="molecule type" value="Genomic_DNA"/>
</dbReference>
<name>B6Q913_TALMQ</name>
<dbReference type="InterPro" id="IPR001810">
    <property type="entry name" value="F-box_dom"/>
</dbReference>
<dbReference type="HOGENOM" id="CLU_043307_2_1_1"/>
<dbReference type="VEuPathDB" id="FungiDB:PMAA_070540"/>
<keyword evidence="3" id="KW-1185">Reference proteome</keyword>
<dbReference type="AlphaFoldDB" id="B6Q913"/>
<accession>B6Q913</accession>
<gene>
    <name evidence="2" type="ORF">PMAA_070540</name>
</gene>
<dbReference type="PhylomeDB" id="B6Q913"/>
<dbReference type="InterPro" id="IPR036047">
    <property type="entry name" value="F-box-like_dom_sf"/>
</dbReference>
<protein>
    <submittedName>
        <fullName evidence="2">F-box domain protein</fullName>
    </submittedName>
</protein>
<dbReference type="Pfam" id="PF00646">
    <property type="entry name" value="F-box"/>
    <property type="match status" value="1"/>
</dbReference>
<evidence type="ECO:0000313" key="3">
    <source>
        <dbReference type="Proteomes" id="UP000001294"/>
    </source>
</evidence>
<dbReference type="SUPFAM" id="SSF81383">
    <property type="entry name" value="F-box domain"/>
    <property type="match status" value="1"/>
</dbReference>
<feature type="domain" description="F-box" evidence="1">
    <location>
        <begin position="5"/>
        <end position="51"/>
    </location>
</feature>
<evidence type="ECO:0000259" key="1">
    <source>
        <dbReference type="PROSITE" id="PS50181"/>
    </source>
</evidence>
<evidence type="ECO:0000313" key="2">
    <source>
        <dbReference type="EMBL" id="EEA25967.1"/>
    </source>
</evidence>